<dbReference type="InterPro" id="IPR029044">
    <property type="entry name" value="Nucleotide-diphossugar_trans"/>
</dbReference>
<evidence type="ECO:0000313" key="3">
    <source>
        <dbReference type="EMBL" id="NDU41154.1"/>
    </source>
</evidence>
<dbReference type="RefSeq" id="WP_163095435.1">
    <property type="nucleotide sequence ID" value="NZ_CP127523.1"/>
</dbReference>
<gene>
    <name evidence="3" type="ORF">GL267_00470</name>
</gene>
<feature type="domain" description="Glycosyltransferase 2-like" evidence="2">
    <location>
        <begin position="6"/>
        <end position="115"/>
    </location>
</feature>
<evidence type="ECO:0000259" key="2">
    <source>
        <dbReference type="Pfam" id="PF00535"/>
    </source>
</evidence>
<dbReference type="GO" id="GO:0016740">
    <property type="term" value="F:transferase activity"/>
    <property type="evidence" value="ECO:0007669"/>
    <property type="project" value="UniProtKB-KW"/>
</dbReference>
<dbReference type="SUPFAM" id="SSF53448">
    <property type="entry name" value="Nucleotide-diphospho-sugar transferases"/>
    <property type="match status" value="1"/>
</dbReference>
<organism evidence="3">
    <name type="scientific">Acidithiobacillus ferrianus</name>
    <dbReference type="NCBI Taxonomy" id="2678518"/>
    <lineage>
        <taxon>Bacteria</taxon>
        <taxon>Pseudomonadati</taxon>
        <taxon>Pseudomonadota</taxon>
        <taxon>Acidithiobacillia</taxon>
        <taxon>Acidithiobacillales</taxon>
        <taxon>Acidithiobacillaceae</taxon>
        <taxon>Acidithiobacillus</taxon>
    </lineage>
</organism>
<dbReference type="CDD" id="cd02511">
    <property type="entry name" value="Beta4Glucosyltransferase"/>
    <property type="match status" value="1"/>
</dbReference>
<sequence>MEIPLSVSIITLNEERNLERCLRSVADLASEIVVVDSGSSDATEEIARRYGARFFSKQWLGNVAQNQFSFDQCKQPWVLSIDADEALSATLCDSIRQVMAAPQDGCDGWLINRRTRYLGRWMWHVWYPERRLRLVRRESSKWVGPDPHGHLEVSGPVCKLNGDLLHYTYRDLDDQFAKLISYARTTSAVKYSKGVRMNPFKLLWSPWLRFLRDMVLKSAWKEGYRGIMIAYAGAFSSFMKQAYLYELECRERETDHDPQ</sequence>
<comment type="similarity">
    <text evidence="1">Belongs to the glycosyltransferase 2 family. WaaE/KdtX subfamily.</text>
</comment>
<dbReference type="Gene3D" id="3.90.550.10">
    <property type="entry name" value="Spore Coat Polysaccharide Biosynthesis Protein SpsA, Chain A"/>
    <property type="match status" value="1"/>
</dbReference>
<dbReference type="Pfam" id="PF00535">
    <property type="entry name" value="Glycos_transf_2"/>
    <property type="match status" value="1"/>
</dbReference>
<accession>A0A845UB73</accession>
<reference evidence="3" key="1">
    <citation type="submission" date="2019-11" db="EMBL/GenBank/DDBJ databases">
        <title>Acidithiobacillus ferrianus sp. nov.: a facultatively anaerobic and extremely acidophilic chemolithoautotroph.</title>
        <authorList>
            <person name="Norris P.R."/>
            <person name="Falagan C."/>
            <person name="Moya-Beltran A."/>
            <person name="Castro M."/>
            <person name="Quatrini R."/>
            <person name="Johnson D.B."/>
        </authorList>
    </citation>
    <scope>NUCLEOTIDE SEQUENCE [LARGE SCALE GENOMIC DNA]</scope>
    <source>
        <strain evidence="3">MG</strain>
    </source>
</reference>
<proteinExistence type="inferred from homology"/>
<comment type="caution">
    <text evidence="3">The sequence shown here is derived from an EMBL/GenBank/DDBJ whole genome shotgun (WGS) entry which is preliminary data.</text>
</comment>
<dbReference type="PANTHER" id="PTHR43630:SF2">
    <property type="entry name" value="GLYCOSYLTRANSFERASE"/>
    <property type="match status" value="1"/>
</dbReference>
<keyword evidence="3" id="KW-0808">Transferase</keyword>
<evidence type="ECO:0000256" key="1">
    <source>
        <dbReference type="ARBA" id="ARBA00038494"/>
    </source>
</evidence>
<dbReference type="InterPro" id="IPR001173">
    <property type="entry name" value="Glyco_trans_2-like"/>
</dbReference>
<dbReference type="PANTHER" id="PTHR43630">
    <property type="entry name" value="POLY-BETA-1,6-N-ACETYL-D-GLUCOSAMINE SYNTHASE"/>
    <property type="match status" value="1"/>
</dbReference>
<dbReference type="EMBL" id="WNJL01000001">
    <property type="protein sequence ID" value="NDU41154.1"/>
    <property type="molecule type" value="Genomic_DNA"/>
</dbReference>
<protein>
    <submittedName>
        <fullName evidence="3">Glycosyltransferase</fullName>
    </submittedName>
</protein>
<dbReference type="AlphaFoldDB" id="A0A845UB73"/>
<name>A0A845UB73_9PROT</name>